<gene>
    <name evidence="1" type="ordered locus">Metfor_1936</name>
</gene>
<protein>
    <submittedName>
        <fullName evidence="1">Uncharacterized protein</fullName>
    </submittedName>
</protein>
<dbReference type="Proteomes" id="UP000010824">
    <property type="component" value="Chromosome"/>
</dbReference>
<organism evidence="1 2">
    <name type="scientific">Methanoregula formicica (strain DSM 22288 / NBRC 105244 / SMSP)</name>
    <dbReference type="NCBI Taxonomy" id="593750"/>
    <lineage>
        <taxon>Archaea</taxon>
        <taxon>Methanobacteriati</taxon>
        <taxon>Methanobacteriota</taxon>
        <taxon>Stenosarchaea group</taxon>
        <taxon>Methanomicrobia</taxon>
        <taxon>Methanomicrobiales</taxon>
        <taxon>Methanoregulaceae</taxon>
        <taxon>Methanoregula</taxon>
    </lineage>
</organism>
<keyword evidence="2" id="KW-1185">Reference proteome</keyword>
<proteinExistence type="predicted"/>
<name>L0HIP3_METFS</name>
<reference evidence="1 2" key="2">
    <citation type="journal article" date="2014" name="Genome Announc.">
        <title>Complete Genome Sequence of Methanoregula formicica SMSPT, a Mesophilic Hydrogenotrophic Methanogen Isolated from a Methanogenic Upflow Anaerobic Sludge Blanket Reactor.</title>
        <authorList>
            <person name="Yamamoto K."/>
            <person name="Tamaki H."/>
            <person name="Cadillo-Quiroz H."/>
            <person name="Imachi H."/>
            <person name="Kyrpides N."/>
            <person name="Woyke T."/>
            <person name="Goodwin L."/>
            <person name="Zinder S.H."/>
            <person name="Kamagata Y."/>
            <person name="Liu W.T."/>
        </authorList>
    </citation>
    <scope>NUCLEOTIDE SEQUENCE [LARGE SCALE GENOMIC DNA]</scope>
    <source>
        <strain evidence="2">DSM 22288 / NBRC 105244 / SMSP</strain>
    </source>
</reference>
<evidence type="ECO:0000313" key="1">
    <source>
        <dbReference type="EMBL" id="AGB02954.1"/>
    </source>
</evidence>
<dbReference type="HOGENOM" id="CLU_3057097_0_0_2"/>
<dbReference type="EMBL" id="CP003167">
    <property type="protein sequence ID" value="AGB02954.1"/>
    <property type="molecule type" value="Genomic_DNA"/>
</dbReference>
<evidence type="ECO:0000313" key="2">
    <source>
        <dbReference type="Proteomes" id="UP000010824"/>
    </source>
</evidence>
<reference evidence="2" key="1">
    <citation type="submission" date="2011-12" db="EMBL/GenBank/DDBJ databases">
        <title>Complete sequence of Methanoregula formicicum SMSP.</title>
        <authorList>
            <person name="Lucas S."/>
            <person name="Han J."/>
            <person name="Lapidus A."/>
            <person name="Cheng J.-F."/>
            <person name="Goodwin L."/>
            <person name="Pitluck S."/>
            <person name="Peters L."/>
            <person name="Ovchinnikova G."/>
            <person name="Teshima H."/>
            <person name="Detter J.C."/>
            <person name="Han C."/>
            <person name="Tapia R."/>
            <person name="Land M."/>
            <person name="Hauser L."/>
            <person name="Kyrpides N."/>
            <person name="Ivanova N."/>
            <person name="Pagani I."/>
            <person name="Imachi H."/>
            <person name="Tamaki H."/>
            <person name="Sekiguchi Y."/>
            <person name="Kamagata Y."/>
            <person name="Cadillo-Quiroz H."/>
            <person name="Zinder S."/>
            <person name="Liu W.-T."/>
            <person name="Woyke T."/>
        </authorList>
    </citation>
    <scope>NUCLEOTIDE SEQUENCE [LARGE SCALE GENOMIC DNA]</scope>
    <source>
        <strain evidence="2">DSM 22288 / NBRC 105244 / SMSP</strain>
    </source>
</reference>
<dbReference type="AlphaFoldDB" id="L0HIP3"/>
<dbReference type="STRING" id="593750.Metfor_1936"/>
<sequence>MPVNICHKFSPEILGFHYTHLPSDPSREPINQTLLKIVSLRSAENNRVFSHMK</sequence>
<accession>L0HIP3</accession>
<dbReference type="KEGG" id="mfo:Metfor_1936"/>
<dbReference type="InParanoid" id="L0HIP3"/>